<dbReference type="RefSeq" id="WP_103372406.1">
    <property type="nucleotide sequence ID" value="NZ_CBCRVO010000002.1"/>
</dbReference>
<organism evidence="2 3">
    <name type="scientific">Staphylococcus argensis</name>
    <dbReference type="NCBI Taxonomy" id="1607738"/>
    <lineage>
        <taxon>Bacteria</taxon>
        <taxon>Bacillati</taxon>
        <taxon>Bacillota</taxon>
        <taxon>Bacilli</taxon>
        <taxon>Bacillales</taxon>
        <taxon>Staphylococcaceae</taxon>
        <taxon>Staphylococcus</taxon>
    </lineage>
</organism>
<name>A0A2K4FCL3_9STAP</name>
<dbReference type="PANTHER" id="PTHR48079:SF6">
    <property type="entry name" value="NAD(P)-BINDING DOMAIN-CONTAINING PROTEIN-RELATED"/>
    <property type="match status" value="1"/>
</dbReference>
<dbReference type="SUPFAM" id="SSF51735">
    <property type="entry name" value="NAD(P)-binding Rossmann-fold domains"/>
    <property type="match status" value="1"/>
</dbReference>
<evidence type="ECO:0000313" key="3">
    <source>
        <dbReference type="Proteomes" id="UP000242712"/>
    </source>
</evidence>
<dbReference type="OrthoDB" id="9807212at2"/>
<evidence type="ECO:0000259" key="1">
    <source>
        <dbReference type="Pfam" id="PF01370"/>
    </source>
</evidence>
<sequence>MSKIFVTGATGLIGTRLTRRLVEEGHEVAGFTTSDHGKKKLENQEVKGYIGDIFNYEDVEAAIGDFKPEIIINELTDLKAVDMTANTRVRVEGTKNLVKAGKQHGVEHMQAQSIAFTYAPGDGLATEETPLDYNSEGDRKVTVDGVEGLETQTQEIPHHVILRYGYLYGPGTWFGKDGMIYNQFIDGEVTMSDGEQSFIHLDDAVETAIQALNFDSGIYNVADDEPVTGGTWADWFADMLGVNPKMNIQPAADYERGVSNEKFKAQGGQLIYNTWREGMKEDN</sequence>
<dbReference type="AlphaFoldDB" id="A0A2K4FCL3"/>
<comment type="caution">
    <text evidence="2">The sequence shown here is derived from an EMBL/GenBank/DDBJ whole genome shotgun (WGS) entry which is preliminary data.</text>
</comment>
<dbReference type="GeneID" id="98298695"/>
<protein>
    <submittedName>
        <fullName evidence="2">NAD(P)-dependent oxidoreductase</fullName>
    </submittedName>
</protein>
<dbReference type="InterPro" id="IPR051783">
    <property type="entry name" value="NAD(P)-dependent_oxidoreduct"/>
</dbReference>
<dbReference type="PANTHER" id="PTHR48079">
    <property type="entry name" value="PROTEIN YEEZ"/>
    <property type="match status" value="1"/>
</dbReference>
<accession>A0A2K4FCL3</accession>
<gene>
    <name evidence="2" type="ORF">CD039_10105</name>
</gene>
<dbReference type="EMBL" id="PPPX01000016">
    <property type="protein sequence ID" value="POA08655.1"/>
    <property type="molecule type" value="Genomic_DNA"/>
</dbReference>
<dbReference type="InterPro" id="IPR001509">
    <property type="entry name" value="Epimerase_deHydtase"/>
</dbReference>
<dbReference type="Gene3D" id="3.40.50.720">
    <property type="entry name" value="NAD(P)-binding Rossmann-like Domain"/>
    <property type="match status" value="1"/>
</dbReference>
<dbReference type="Proteomes" id="UP000242712">
    <property type="component" value="Unassembled WGS sequence"/>
</dbReference>
<keyword evidence="3" id="KW-1185">Reference proteome</keyword>
<dbReference type="GO" id="GO:0004029">
    <property type="term" value="F:aldehyde dehydrogenase (NAD+) activity"/>
    <property type="evidence" value="ECO:0007669"/>
    <property type="project" value="TreeGrafter"/>
</dbReference>
<proteinExistence type="predicted"/>
<evidence type="ECO:0000313" key="2">
    <source>
        <dbReference type="EMBL" id="POA08655.1"/>
    </source>
</evidence>
<feature type="domain" description="NAD-dependent epimerase/dehydratase" evidence="1">
    <location>
        <begin position="4"/>
        <end position="222"/>
    </location>
</feature>
<reference evidence="2 3" key="1">
    <citation type="submission" date="2017-08" db="EMBL/GenBank/DDBJ databases">
        <title>Draft genome sequences of 64 type strains of genus Staph aureus.</title>
        <authorList>
            <person name="Cole K."/>
            <person name="Golubchik T."/>
            <person name="Russell J."/>
            <person name="Foster D."/>
            <person name="Llewelyn M."/>
            <person name="Wilson D."/>
            <person name="Crook D."/>
            <person name="Paul J."/>
        </authorList>
    </citation>
    <scope>NUCLEOTIDE SEQUENCE [LARGE SCALE GENOMIC DNA]</scope>
    <source>
        <strain evidence="2 3">DSM 29875</strain>
    </source>
</reference>
<dbReference type="Pfam" id="PF01370">
    <property type="entry name" value="Epimerase"/>
    <property type="match status" value="1"/>
</dbReference>
<dbReference type="GO" id="GO:0005737">
    <property type="term" value="C:cytoplasm"/>
    <property type="evidence" value="ECO:0007669"/>
    <property type="project" value="TreeGrafter"/>
</dbReference>
<dbReference type="InterPro" id="IPR036291">
    <property type="entry name" value="NAD(P)-bd_dom_sf"/>
</dbReference>